<dbReference type="Pfam" id="PF13411">
    <property type="entry name" value="MerR_1"/>
    <property type="match status" value="1"/>
</dbReference>
<sequence length="565" mass="63501">MMSTDSSQPQHGGLRTAISVAGELGLPLYRLHSWESLYPVFRVKQGEDGQSYYDEQAVTVVRNIARLLYQDGARSHEVVPLLKREGIISDGTPLSVSGGAETAGHGETSSPDQLKELQKENRTLSDRLEEFGQIALSLKTLEDENASLKEALEQSRSAPQPQKDAKGGYVAELEEENLALQETVERLTAETATYQQAVADGKEQRLQLETLRSELAGLRAERDRASALHEELEAVRADIRRLETENGALRAAGQKQRETEATQGRVLEERNAELQKTVDRLMAEAREHQKEAESRRERLSQLEGLRVKLADMQVEHGRIQTLSRELEEARAEAERCRGLEAEIETLHRAAMERQTAGQARQQELEKQAASLRETVDRLKADARKQVLAEEARWNEVQALQGQLKTLQAEHEQVQTLQSEGAAQQKQLASRLEAVGAERQELVRKLEQSVLIMQSLEDENVRLKRSLKESEEKLAAQAVIVGRVEHLEAENGELKQAQAGFAGERERHAEAVERIRALEGEGVVLQQKLTAQDMENRLQVRRKDELDRLLHDLLGELAEMKKTLTL</sequence>
<protein>
    <submittedName>
        <fullName evidence="3">MerR family transcriptional regulator</fullName>
    </submittedName>
</protein>
<accession>A0ABR9MPZ6</accession>
<feature type="region of interest" description="Disordered" evidence="1">
    <location>
        <begin position="149"/>
        <end position="168"/>
    </location>
</feature>
<dbReference type="PANTHER" id="PTHR18947">
    <property type="entry name" value="HOOK PROTEINS"/>
    <property type="match status" value="1"/>
</dbReference>
<keyword evidence="4" id="KW-1185">Reference proteome</keyword>
<reference evidence="3 4" key="1">
    <citation type="submission" date="2020-09" db="EMBL/GenBank/DDBJ databases">
        <title>Bombella mellium and Bombella favum sp. nov., two novel species isolated from honey of Apis mellifera.</title>
        <authorList>
            <person name="Hilgarth M."/>
            <person name="Redwitz J."/>
            <person name="Ehrmann M.A."/>
            <person name="Vogel R.F."/>
            <person name="Jakob F."/>
        </authorList>
    </citation>
    <scope>NUCLEOTIDE SEQUENCE [LARGE SCALE GENOMIC DNA]</scope>
    <source>
        <strain evidence="3 4">MRM1</strain>
    </source>
</reference>
<evidence type="ECO:0000313" key="4">
    <source>
        <dbReference type="Proteomes" id="UP000599085"/>
    </source>
</evidence>
<dbReference type="EMBL" id="JADAQV010000001">
    <property type="protein sequence ID" value="MBE1723466.1"/>
    <property type="molecule type" value="Genomic_DNA"/>
</dbReference>
<organism evidence="3 4">
    <name type="scientific">Bombella apis</name>
    <dbReference type="NCBI Taxonomy" id="1785988"/>
    <lineage>
        <taxon>Bacteria</taxon>
        <taxon>Pseudomonadati</taxon>
        <taxon>Pseudomonadota</taxon>
        <taxon>Alphaproteobacteria</taxon>
        <taxon>Acetobacterales</taxon>
        <taxon>Acetobacteraceae</taxon>
        <taxon>Bombella</taxon>
    </lineage>
</organism>
<dbReference type="RefSeq" id="WP_192848261.1">
    <property type="nucleotide sequence ID" value="NZ_JADAQV010000001.1"/>
</dbReference>
<dbReference type="PANTHER" id="PTHR18947:SF28">
    <property type="entry name" value="GIRDIN, ISOFORM A"/>
    <property type="match status" value="1"/>
</dbReference>
<feature type="domain" description="HTH merR-type" evidence="2">
    <location>
        <begin position="20"/>
        <end position="74"/>
    </location>
</feature>
<evidence type="ECO:0000256" key="1">
    <source>
        <dbReference type="SAM" id="MobiDB-lite"/>
    </source>
</evidence>
<dbReference type="Proteomes" id="UP000599085">
    <property type="component" value="Unassembled WGS sequence"/>
</dbReference>
<comment type="caution">
    <text evidence="3">The sequence shown here is derived from an EMBL/GenBank/DDBJ whole genome shotgun (WGS) entry which is preliminary data.</text>
</comment>
<evidence type="ECO:0000313" key="3">
    <source>
        <dbReference type="EMBL" id="MBE1723466.1"/>
    </source>
</evidence>
<proteinExistence type="predicted"/>
<gene>
    <name evidence="3" type="ORF">IGM82_03440</name>
</gene>
<dbReference type="InterPro" id="IPR000551">
    <property type="entry name" value="MerR-type_HTH_dom"/>
</dbReference>
<name>A0ABR9MPZ6_9PROT</name>
<feature type="region of interest" description="Disordered" evidence="1">
    <location>
        <begin position="90"/>
        <end position="114"/>
    </location>
</feature>
<evidence type="ECO:0000259" key="2">
    <source>
        <dbReference type="Pfam" id="PF13411"/>
    </source>
</evidence>